<protein>
    <submittedName>
        <fullName evidence="2">Uncharacterized protein</fullName>
    </submittedName>
</protein>
<accession>A0A4V4HID8</accession>
<evidence type="ECO:0000313" key="2">
    <source>
        <dbReference type="EMBL" id="THV06266.1"/>
    </source>
</evidence>
<evidence type="ECO:0000256" key="1">
    <source>
        <dbReference type="SAM" id="MobiDB-lite"/>
    </source>
</evidence>
<feature type="compositionally biased region" description="Polar residues" evidence="1">
    <location>
        <begin position="8"/>
        <end position="24"/>
    </location>
</feature>
<evidence type="ECO:0000313" key="3">
    <source>
        <dbReference type="Proteomes" id="UP000297245"/>
    </source>
</evidence>
<proteinExistence type="predicted"/>
<dbReference type="Proteomes" id="UP000297245">
    <property type="component" value="Unassembled WGS sequence"/>
</dbReference>
<feature type="region of interest" description="Disordered" evidence="1">
    <location>
        <begin position="200"/>
        <end position="232"/>
    </location>
</feature>
<organism evidence="2 3">
    <name type="scientific">Dendrothele bispora (strain CBS 962.96)</name>
    <dbReference type="NCBI Taxonomy" id="1314807"/>
    <lineage>
        <taxon>Eukaryota</taxon>
        <taxon>Fungi</taxon>
        <taxon>Dikarya</taxon>
        <taxon>Basidiomycota</taxon>
        <taxon>Agaricomycotina</taxon>
        <taxon>Agaricomycetes</taxon>
        <taxon>Agaricomycetidae</taxon>
        <taxon>Agaricales</taxon>
        <taxon>Agaricales incertae sedis</taxon>
        <taxon>Dendrothele</taxon>
    </lineage>
</organism>
<gene>
    <name evidence="2" type="ORF">K435DRAFT_789672</name>
</gene>
<dbReference type="EMBL" id="ML179044">
    <property type="protein sequence ID" value="THV06266.1"/>
    <property type="molecule type" value="Genomic_DNA"/>
</dbReference>
<keyword evidence="3" id="KW-1185">Reference proteome</keyword>
<name>A0A4V4HID8_DENBC</name>
<reference evidence="2 3" key="1">
    <citation type="journal article" date="2019" name="Nat. Ecol. Evol.">
        <title>Megaphylogeny resolves global patterns of mushroom evolution.</title>
        <authorList>
            <person name="Varga T."/>
            <person name="Krizsan K."/>
            <person name="Foldi C."/>
            <person name="Dima B."/>
            <person name="Sanchez-Garcia M."/>
            <person name="Sanchez-Ramirez S."/>
            <person name="Szollosi G.J."/>
            <person name="Szarkandi J.G."/>
            <person name="Papp V."/>
            <person name="Albert L."/>
            <person name="Andreopoulos W."/>
            <person name="Angelini C."/>
            <person name="Antonin V."/>
            <person name="Barry K.W."/>
            <person name="Bougher N.L."/>
            <person name="Buchanan P."/>
            <person name="Buyck B."/>
            <person name="Bense V."/>
            <person name="Catcheside P."/>
            <person name="Chovatia M."/>
            <person name="Cooper J."/>
            <person name="Damon W."/>
            <person name="Desjardin D."/>
            <person name="Finy P."/>
            <person name="Geml J."/>
            <person name="Haridas S."/>
            <person name="Hughes K."/>
            <person name="Justo A."/>
            <person name="Karasinski D."/>
            <person name="Kautmanova I."/>
            <person name="Kiss B."/>
            <person name="Kocsube S."/>
            <person name="Kotiranta H."/>
            <person name="LaButti K.M."/>
            <person name="Lechner B.E."/>
            <person name="Liimatainen K."/>
            <person name="Lipzen A."/>
            <person name="Lukacs Z."/>
            <person name="Mihaltcheva S."/>
            <person name="Morgado L.N."/>
            <person name="Niskanen T."/>
            <person name="Noordeloos M.E."/>
            <person name="Ohm R.A."/>
            <person name="Ortiz-Santana B."/>
            <person name="Ovrebo C."/>
            <person name="Racz N."/>
            <person name="Riley R."/>
            <person name="Savchenko A."/>
            <person name="Shiryaev A."/>
            <person name="Soop K."/>
            <person name="Spirin V."/>
            <person name="Szebenyi C."/>
            <person name="Tomsovsky M."/>
            <person name="Tulloss R.E."/>
            <person name="Uehling J."/>
            <person name="Grigoriev I.V."/>
            <person name="Vagvolgyi C."/>
            <person name="Papp T."/>
            <person name="Martin F.M."/>
            <person name="Miettinen O."/>
            <person name="Hibbett D.S."/>
            <person name="Nagy L.G."/>
        </authorList>
    </citation>
    <scope>NUCLEOTIDE SEQUENCE [LARGE SCALE GENOMIC DNA]</scope>
    <source>
        <strain evidence="2 3">CBS 962.96</strain>
    </source>
</reference>
<sequence length="232" mass="25205">MDVDMDNSHSYTPTLNSNTVPPQLNSNMGTFSSNSTTFFSPVCAVDSFASSLNSPSSHNTPTRPSASKIRVPSLQERLSLMQEIFGDPDEEVYDKTKAGFGSEYDDEYDDSGRFGVRASEQETNDFLNSLGHPPTQAPLTPRKVAGSRRVWSAQANSKDPRIRAKAAQALADSSAPSSPSRTIPLPPLIKQVPSWHISPTASHSNVFGSAVPALPPSQTQLYRSEDEEMMDV</sequence>
<dbReference type="OrthoDB" id="2604709at2759"/>
<feature type="compositionally biased region" description="Polar residues" evidence="1">
    <location>
        <begin position="50"/>
        <end position="65"/>
    </location>
</feature>
<dbReference type="AlphaFoldDB" id="A0A4V4HID8"/>
<feature type="region of interest" description="Disordered" evidence="1">
    <location>
        <begin position="1"/>
        <end position="28"/>
    </location>
</feature>
<feature type="region of interest" description="Disordered" evidence="1">
    <location>
        <begin position="50"/>
        <end position="69"/>
    </location>
</feature>